<feature type="region of interest" description="Disordered" evidence="1">
    <location>
        <begin position="1"/>
        <end position="26"/>
    </location>
</feature>
<dbReference type="Pfam" id="PF00092">
    <property type="entry name" value="VWA"/>
    <property type="match status" value="1"/>
</dbReference>
<dbReference type="Pfam" id="PF11901">
    <property type="entry name" value="DM9"/>
    <property type="match status" value="1"/>
</dbReference>
<evidence type="ECO:0000313" key="3">
    <source>
        <dbReference type="EMBL" id="KAF9456827.1"/>
    </source>
</evidence>
<comment type="caution">
    <text evidence="3">The sequence shown here is derived from an EMBL/GenBank/DDBJ whole genome shotgun (WGS) entry which is preliminary data.</text>
</comment>
<feature type="domain" description="VWFA" evidence="2">
    <location>
        <begin position="216"/>
        <end position="412"/>
    </location>
</feature>
<dbReference type="PANTHER" id="PTHR34706:SF1">
    <property type="entry name" value="VWFA DOMAIN-CONTAINING PROTEIN"/>
    <property type="match status" value="1"/>
</dbReference>
<reference evidence="3" key="1">
    <citation type="submission" date="2020-11" db="EMBL/GenBank/DDBJ databases">
        <authorList>
            <consortium name="DOE Joint Genome Institute"/>
            <person name="Ahrendt S."/>
            <person name="Riley R."/>
            <person name="Andreopoulos W."/>
            <person name="Labutti K."/>
            <person name="Pangilinan J."/>
            <person name="Ruiz-Duenas F.J."/>
            <person name="Barrasa J.M."/>
            <person name="Sanchez-Garcia M."/>
            <person name="Camarero S."/>
            <person name="Miyauchi S."/>
            <person name="Serrano A."/>
            <person name="Linde D."/>
            <person name="Babiker R."/>
            <person name="Drula E."/>
            <person name="Ayuso-Fernandez I."/>
            <person name="Pacheco R."/>
            <person name="Padilla G."/>
            <person name="Ferreira P."/>
            <person name="Barriuso J."/>
            <person name="Kellner H."/>
            <person name="Castanera R."/>
            <person name="Alfaro M."/>
            <person name="Ramirez L."/>
            <person name="Pisabarro A.G."/>
            <person name="Kuo A."/>
            <person name="Tritt A."/>
            <person name="Lipzen A."/>
            <person name="He G."/>
            <person name="Yan M."/>
            <person name="Ng V."/>
            <person name="Cullen D."/>
            <person name="Martin F."/>
            <person name="Rosso M.-N."/>
            <person name="Henrissat B."/>
            <person name="Hibbett D."/>
            <person name="Martinez A.T."/>
            <person name="Grigoriev I.V."/>
        </authorList>
    </citation>
    <scope>NUCLEOTIDE SEQUENCE</scope>
    <source>
        <strain evidence="3">CBS 247.69</strain>
    </source>
</reference>
<dbReference type="Proteomes" id="UP000807353">
    <property type="component" value="Unassembled WGS sequence"/>
</dbReference>
<evidence type="ECO:0000256" key="1">
    <source>
        <dbReference type="SAM" id="MobiDB-lite"/>
    </source>
</evidence>
<dbReference type="Gene3D" id="3.40.50.410">
    <property type="entry name" value="von Willebrand factor, type A domain"/>
    <property type="match status" value="1"/>
</dbReference>
<dbReference type="InterPro" id="IPR006616">
    <property type="entry name" value="DM9_repeat"/>
</dbReference>
<sequence length="431" mass="47673">MNSPSYDLNRSPYLRGLKGPLPPQSATTYEYKQSQGFASETRKTEVVVNQSNILEELYGSARKPRSFQQWEDAARLNTQKIREQGSPSPLVWVFVKGKEIPANAIIAGEERRQPLYIARTFYENGLFIGRAGRHLERGASISYNGLEVHVDSYEVLVPALQPIRYSISSTVQMPLIPRILGESTISLRVPGTPHAIGSNAVTPSVEKGVERLNTIKTVILVDDSASMAGALWSNAREALAGITDLNGQVSNEGVDVYFMNDSRFAMNCREGTEVRALFNSVNPCGETPIGRKLQELFDRYIPLVENKSRPHKPITIVVITDGVPTDEPADAIVEAARRLDHNNVPLKQFGIQFAQIGDDPEATEALRELDDDLSKTYQIRDMVDTTPYNPQHSSFTSETLVKILLGAINQEVISVGSVVTRTVSEGPMLLY</sequence>
<dbReference type="InterPro" id="IPR002035">
    <property type="entry name" value="VWF_A"/>
</dbReference>
<dbReference type="AlphaFoldDB" id="A0A9P5XSB9"/>
<dbReference type="OrthoDB" id="2142040at2759"/>
<dbReference type="EMBL" id="MU150401">
    <property type="protein sequence ID" value="KAF9456827.1"/>
    <property type="molecule type" value="Genomic_DNA"/>
</dbReference>
<proteinExistence type="predicted"/>
<name>A0A9P5XSB9_9AGAR</name>
<gene>
    <name evidence="3" type="ORF">BDZ94DRAFT_1302285</name>
</gene>
<evidence type="ECO:0000313" key="4">
    <source>
        <dbReference type="Proteomes" id="UP000807353"/>
    </source>
</evidence>
<evidence type="ECO:0000259" key="2">
    <source>
        <dbReference type="PROSITE" id="PS50234"/>
    </source>
</evidence>
<dbReference type="PANTHER" id="PTHR34706">
    <property type="entry name" value="SLR1338 PROTEIN"/>
    <property type="match status" value="1"/>
</dbReference>
<accession>A0A9P5XSB9</accession>
<protein>
    <recommendedName>
        <fullName evidence="2">VWFA domain-containing protein</fullName>
    </recommendedName>
</protein>
<dbReference type="SUPFAM" id="SSF53300">
    <property type="entry name" value="vWA-like"/>
    <property type="match status" value="1"/>
</dbReference>
<dbReference type="InterPro" id="IPR036465">
    <property type="entry name" value="vWFA_dom_sf"/>
</dbReference>
<keyword evidence="4" id="KW-1185">Reference proteome</keyword>
<organism evidence="3 4">
    <name type="scientific">Collybia nuda</name>
    <dbReference type="NCBI Taxonomy" id="64659"/>
    <lineage>
        <taxon>Eukaryota</taxon>
        <taxon>Fungi</taxon>
        <taxon>Dikarya</taxon>
        <taxon>Basidiomycota</taxon>
        <taxon>Agaricomycotina</taxon>
        <taxon>Agaricomycetes</taxon>
        <taxon>Agaricomycetidae</taxon>
        <taxon>Agaricales</taxon>
        <taxon>Tricholomatineae</taxon>
        <taxon>Clitocybaceae</taxon>
        <taxon>Collybia</taxon>
    </lineage>
</organism>
<dbReference type="PROSITE" id="PS50234">
    <property type="entry name" value="VWFA"/>
    <property type="match status" value="1"/>
</dbReference>
<dbReference type="SMART" id="SM00696">
    <property type="entry name" value="DM9"/>
    <property type="match status" value="1"/>
</dbReference>